<dbReference type="AlphaFoldDB" id="A0A8T0U8A3"/>
<evidence type="ECO:0000313" key="3">
    <source>
        <dbReference type="EMBL" id="KAG2620351.1"/>
    </source>
</evidence>
<evidence type="ECO:0000256" key="1">
    <source>
        <dbReference type="SAM" id="MobiDB-lite"/>
    </source>
</evidence>
<dbReference type="EMBL" id="CM029042">
    <property type="protein sequence ID" value="KAG2620351.1"/>
    <property type="molecule type" value="Genomic_DNA"/>
</dbReference>
<reference evidence="3" key="1">
    <citation type="submission" date="2020-05" db="EMBL/GenBank/DDBJ databases">
        <title>WGS assembly of Panicum virgatum.</title>
        <authorList>
            <person name="Lovell J.T."/>
            <person name="Jenkins J."/>
            <person name="Shu S."/>
            <person name="Juenger T.E."/>
            <person name="Schmutz J."/>
        </authorList>
    </citation>
    <scope>NUCLEOTIDE SEQUENCE</scope>
    <source>
        <strain evidence="3">AP13</strain>
    </source>
</reference>
<dbReference type="Proteomes" id="UP000823388">
    <property type="component" value="Chromosome 3N"/>
</dbReference>
<comment type="caution">
    <text evidence="3">The sequence shown here is derived from an EMBL/GenBank/DDBJ whole genome shotgun (WGS) entry which is preliminary data.</text>
</comment>
<keyword evidence="2" id="KW-0472">Membrane</keyword>
<sequence length="138" mass="15489">MEHAQALEMTRLVFPDQLHVPYVPSLFRVTNPPPEGNAQIISTPPVPFTDYPTCLKPLHTRVVVVLGEEDKGDMEEVPETPSDSDIVMEQGGGDNVPHRERIVARIRRVERLVPQFLASILLVVYQLIVISVRVNSQT</sequence>
<evidence type="ECO:0000313" key="4">
    <source>
        <dbReference type="Proteomes" id="UP000823388"/>
    </source>
</evidence>
<accession>A0A8T0U8A3</accession>
<feature type="transmembrane region" description="Helical" evidence="2">
    <location>
        <begin position="112"/>
        <end position="132"/>
    </location>
</feature>
<gene>
    <name evidence="3" type="ORF">PVAP13_3NG173450</name>
</gene>
<proteinExistence type="predicted"/>
<organism evidence="3 4">
    <name type="scientific">Panicum virgatum</name>
    <name type="common">Blackwell switchgrass</name>
    <dbReference type="NCBI Taxonomy" id="38727"/>
    <lineage>
        <taxon>Eukaryota</taxon>
        <taxon>Viridiplantae</taxon>
        <taxon>Streptophyta</taxon>
        <taxon>Embryophyta</taxon>
        <taxon>Tracheophyta</taxon>
        <taxon>Spermatophyta</taxon>
        <taxon>Magnoliopsida</taxon>
        <taxon>Liliopsida</taxon>
        <taxon>Poales</taxon>
        <taxon>Poaceae</taxon>
        <taxon>PACMAD clade</taxon>
        <taxon>Panicoideae</taxon>
        <taxon>Panicodae</taxon>
        <taxon>Paniceae</taxon>
        <taxon>Panicinae</taxon>
        <taxon>Panicum</taxon>
        <taxon>Panicum sect. Hiantes</taxon>
    </lineage>
</organism>
<protein>
    <recommendedName>
        <fullName evidence="5">Transmembrane protein</fullName>
    </recommendedName>
</protein>
<keyword evidence="2" id="KW-0812">Transmembrane</keyword>
<evidence type="ECO:0008006" key="5">
    <source>
        <dbReference type="Google" id="ProtNLM"/>
    </source>
</evidence>
<keyword evidence="2" id="KW-1133">Transmembrane helix</keyword>
<feature type="region of interest" description="Disordered" evidence="1">
    <location>
        <begin position="71"/>
        <end position="93"/>
    </location>
</feature>
<keyword evidence="4" id="KW-1185">Reference proteome</keyword>
<name>A0A8T0U8A3_PANVG</name>
<evidence type="ECO:0000256" key="2">
    <source>
        <dbReference type="SAM" id="Phobius"/>
    </source>
</evidence>